<evidence type="ECO:0000256" key="7">
    <source>
        <dbReference type="SAM" id="SignalP"/>
    </source>
</evidence>
<feature type="domain" description="Phytocyanin" evidence="8">
    <location>
        <begin position="27"/>
        <end position="129"/>
    </location>
</feature>
<dbReference type="Gramene" id="CDP10429">
    <property type="protein sequence ID" value="CDP10429"/>
    <property type="gene ID" value="GSCOC_T00031152001"/>
</dbReference>
<feature type="compositionally biased region" description="Pro residues" evidence="5">
    <location>
        <begin position="156"/>
        <end position="210"/>
    </location>
</feature>
<keyword evidence="3" id="KW-1015">Disulfide bond</keyword>
<keyword evidence="1" id="KW-0479">Metal-binding</keyword>
<evidence type="ECO:0000313" key="9">
    <source>
        <dbReference type="EMBL" id="CDP10429.1"/>
    </source>
</evidence>
<keyword evidence="10" id="KW-1185">Reference proteome</keyword>
<evidence type="ECO:0000256" key="6">
    <source>
        <dbReference type="SAM" id="Phobius"/>
    </source>
</evidence>
<keyword evidence="6" id="KW-0472">Membrane</keyword>
<evidence type="ECO:0000256" key="1">
    <source>
        <dbReference type="ARBA" id="ARBA00022723"/>
    </source>
</evidence>
<dbReference type="GO" id="GO:0046872">
    <property type="term" value="F:metal ion binding"/>
    <property type="evidence" value="ECO:0007669"/>
    <property type="project" value="UniProtKB-KW"/>
</dbReference>
<feature type="compositionally biased region" description="Low complexity" evidence="5">
    <location>
        <begin position="144"/>
        <end position="155"/>
    </location>
</feature>
<dbReference type="Pfam" id="PF02298">
    <property type="entry name" value="Cu_bind_like"/>
    <property type="match status" value="1"/>
</dbReference>
<dbReference type="SUPFAM" id="SSF49503">
    <property type="entry name" value="Cupredoxins"/>
    <property type="match status" value="1"/>
</dbReference>
<keyword evidence="6" id="KW-0812">Transmembrane</keyword>
<keyword evidence="6" id="KW-1133">Transmembrane helix</keyword>
<keyword evidence="2" id="KW-0186">Copper</keyword>
<name>A0A068UQ89_COFCA</name>
<organism evidence="9 10">
    <name type="scientific">Coffea canephora</name>
    <name type="common">Robusta coffee</name>
    <dbReference type="NCBI Taxonomy" id="49390"/>
    <lineage>
        <taxon>Eukaryota</taxon>
        <taxon>Viridiplantae</taxon>
        <taxon>Streptophyta</taxon>
        <taxon>Embryophyta</taxon>
        <taxon>Tracheophyta</taxon>
        <taxon>Spermatophyta</taxon>
        <taxon>Magnoliopsida</taxon>
        <taxon>eudicotyledons</taxon>
        <taxon>Gunneridae</taxon>
        <taxon>Pentapetalae</taxon>
        <taxon>asterids</taxon>
        <taxon>lamiids</taxon>
        <taxon>Gentianales</taxon>
        <taxon>Rubiaceae</taxon>
        <taxon>Ixoroideae</taxon>
        <taxon>Gardenieae complex</taxon>
        <taxon>Bertiereae - Coffeeae clade</taxon>
        <taxon>Coffeeae</taxon>
        <taxon>Coffea</taxon>
    </lineage>
</organism>
<evidence type="ECO:0000256" key="2">
    <source>
        <dbReference type="ARBA" id="ARBA00023008"/>
    </source>
</evidence>
<dbReference type="EMBL" id="HG739129">
    <property type="protein sequence ID" value="CDP10429.1"/>
    <property type="molecule type" value="Genomic_DNA"/>
</dbReference>
<dbReference type="CDD" id="cd13920">
    <property type="entry name" value="Stellacyanin"/>
    <property type="match status" value="1"/>
</dbReference>
<feature type="chain" id="PRO_5001657886" description="Phytocyanin domain-containing protein" evidence="7">
    <location>
        <begin position="27"/>
        <end position="251"/>
    </location>
</feature>
<proteinExistence type="predicted"/>
<evidence type="ECO:0000313" key="10">
    <source>
        <dbReference type="Proteomes" id="UP000295252"/>
    </source>
</evidence>
<dbReference type="PROSITE" id="PS51485">
    <property type="entry name" value="PHYTOCYANIN"/>
    <property type="match status" value="1"/>
</dbReference>
<feature type="transmembrane region" description="Helical" evidence="6">
    <location>
        <begin position="230"/>
        <end position="249"/>
    </location>
</feature>
<dbReference type="AlphaFoldDB" id="A0A068UQ89"/>
<dbReference type="PROSITE" id="PS00196">
    <property type="entry name" value="COPPER_BLUE"/>
    <property type="match status" value="1"/>
</dbReference>
<feature type="region of interest" description="Disordered" evidence="5">
    <location>
        <begin position="127"/>
        <end position="230"/>
    </location>
</feature>
<dbReference type="Gene3D" id="2.60.40.420">
    <property type="entry name" value="Cupredoxins - blue copper proteins"/>
    <property type="match status" value="1"/>
</dbReference>
<protein>
    <recommendedName>
        <fullName evidence="8">Phytocyanin domain-containing protein</fullName>
    </recommendedName>
</protein>
<keyword evidence="7" id="KW-0732">Signal</keyword>
<evidence type="ECO:0000256" key="4">
    <source>
        <dbReference type="ARBA" id="ARBA00023180"/>
    </source>
</evidence>
<dbReference type="STRING" id="49390.A0A068UQ89"/>
<dbReference type="Proteomes" id="UP000295252">
    <property type="component" value="Chromosome VIII"/>
</dbReference>
<dbReference type="InterPro" id="IPR028871">
    <property type="entry name" value="BlueCu_1_BS"/>
</dbReference>
<dbReference type="PANTHER" id="PTHR33021:SF496">
    <property type="entry name" value="OS08G0482700 PROTEIN"/>
    <property type="match status" value="1"/>
</dbReference>
<keyword evidence="4" id="KW-0325">Glycoprotein</keyword>
<reference evidence="10" key="1">
    <citation type="journal article" date="2014" name="Science">
        <title>The coffee genome provides insight into the convergent evolution of caffeine biosynthesis.</title>
        <authorList>
            <person name="Denoeud F."/>
            <person name="Carretero-Paulet L."/>
            <person name="Dereeper A."/>
            <person name="Droc G."/>
            <person name="Guyot R."/>
            <person name="Pietrella M."/>
            <person name="Zheng C."/>
            <person name="Alberti A."/>
            <person name="Anthony F."/>
            <person name="Aprea G."/>
            <person name="Aury J.M."/>
            <person name="Bento P."/>
            <person name="Bernard M."/>
            <person name="Bocs S."/>
            <person name="Campa C."/>
            <person name="Cenci A."/>
            <person name="Combes M.C."/>
            <person name="Crouzillat D."/>
            <person name="Da Silva C."/>
            <person name="Daddiego L."/>
            <person name="De Bellis F."/>
            <person name="Dussert S."/>
            <person name="Garsmeur O."/>
            <person name="Gayraud T."/>
            <person name="Guignon V."/>
            <person name="Jahn K."/>
            <person name="Jamilloux V."/>
            <person name="Joet T."/>
            <person name="Labadie K."/>
            <person name="Lan T."/>
            <person name="Leclercq J."/>
            <person name="Lepelley M."/>
            <person name="Leroy T."/>
            <person name="Li L.T."/>
            <person name="Librado P."/>
            <person name="Lopez L."/>
            <person name="Munoz A."/>
            <person name="Noel B."/>
            <person name="Pallavicini A."/>
            <person name="Perrotta G."/>
            <person name="Poncet V."/>
            <person name="Pot D."/>
            <person name="Priyono X."/>
            <person name="Rigoreau M."/>
            <person name="Rouard M."/>
            <person name="Rozas J."/>
            <person name="Tranchant-Dubreuil C."/>
            <person name="VanBuren R."/>
            <person name="Zhang Q."/>
            <person name="Andrade A.C."/>
            <person name="Argout X."/>
            <person name="Bertrand B."/>
            <person name="de Kochko A."/>
            <person name="Graziosi G."/>
            <person name="Henry R.J."/>
            <person name="Jayarama X."/>
            <person name="Ming R."/>
            <person name="Nagai C."/>
            <person name="Rounsley S."/>
            <person name="Sankoff D."/>
            <person name="Giuliano G."/>
            <person name="Albert V.A."/>
            <person name="Wincker P."/>
            <person name="Lashermes P."/>
        </authorList>
    </citation>
    <scope>NUCLEOTIDE SEQUENCE [LARGE SCALE GENOMIC DNA]</scope>
    <source>
        <strain evidence="10">cv. DH200-94</strain>
    </source>
</reference>
<accession>A0A068UQ89</accession>
<gene>
    <name evidence="9" type="ORF">GSCOC_T00031152001</name>
</gene>
<dbReference type="OrthoDB" id="5421909at2759"/>
<sequence length="251" mass="24081">MAASTTFAAVPLLVILAAAILGNTDAATHVVGDSLGWTIPSGSSVYPNWASQQTFKVGDILVFNFATGAHDVAVVPKASYDGCTSSNPISLQTVGPARINLTSPGQAYFICTFGQHCSLGQKLTVSVSGASTPSTTPAPPTSAPAPAKTPAAATPAPAPKTPAGPAPTPASVPAPSPASVPSSSPAPGPGGAPTPSSAPGPGGTPAPTPTSPSGAPGGGSSSPPPSSAPVTATATATLVVMLLSFVIGITC</sequence>
<feature type="signal peptide" evidence="7">
    <location>
        <begin position="1"/>
        <end position="26"/>
    </location>
</feature>
<evidence type="ECO:0000256" key="5">
    <source>
        <dbReference type="SAM" id="MobiDB-lite"/>
    </source>
</evidence>
<evidence type="ECO:0000256" key="3">
    <source>
        <dbReference type="ARBA" id="ARBA00023157"/>
    </source>
</evidence>
<dbReference type="OMA" id="HALIMFM"/>
<dbReference type="GO" id="GO:0009055">
    <property type="term" value="F:electron transfer activity"/>
    <property type="evidence" value="ECO:0007669"/>
    <property type="project" value="InterPro"/>
</dbReference>
<dbReference type="InterPro" id="IPR008972">
    <property type="entry name" value="Cupredoxin"/>
</dbReference>
<dbReference type="GO" id="GO:0005886">
    <property type="term" value="C:plasma membrane"/>
    <property type="evidence" value="ECO:0007669"/>
    <property type="project" value="TreeGrafter"/>
</dbReference>
<dbReference type="InterPro" id="IPR039391">
    <property type="entry name" value="Phytocyanin-like"/>
</dbReference>
<dbReference type="InterPro" id="IPR003245">
    <property type="entry name" value="Phytocyanin_dom"/>
</dbReference>
<dbReference type="FunFam" id="2.60.40.420:FF:000034">
    <property type="entry name" value="Cupredoxin superfamily protein"/>
    <property type="match status" value="1"/>
</dbReference>
<evidence type="ECO:0000259" key="8">
    <source>
        <dbReference type="PROSITE" id="PS51485"/>
    </source>
</evidence>
<dbReference type="InParanoid" id="A0A068UQ89"/>
<dbReference type="PANTHER" id="PTHR33021">
    <property type="entry name" value="BLUE COPPER PROTEIN"/>
    <property type="match status" value="1"/>
</dbReference>